<feature type="domain" description="4Fe-4S ferredoxin-type" evidence="8">
    <location>
        <begin position="298"/>
        <end position="328"/>
    </location>
</feature>
<feature type="domain" description="4Fe-4S ferredoxin-type" evidence="8">
    <location>
        <begin position="2"/>
        <end position="31"/>
    </location>
</feature>
<gene>
    <name evidence="9" type="primary">vhuB</name>
    <name evidence="10" type="ORF">HNP94_000032</name>
    <name evidence="11" type="ORF">HNP96_000984</name>
    <name evidence="9" type="ORF">MMJJ_11370</name>
</gene>
<accession>A0A2L1CB03</accession>
<organism evidence="9 12">
    <name type="scientific">Methanococcus maripaludis</name>
    <name type="common">Methanococcus deltae</name>
    <dbReference type="NCBI Taxonomy" id="39152"/>
    <lineage>
        <taxon>Archaea</taxon>
        <taxon>Methanobacteriati</taxon>
        <taxon>Methanobacteriota</taxon>
        <taxon>Methanomada group</taxon>
        <taxon>Methanococci</taxon>
        <taxon>Methanococcales</taxon>
        <taxon>Methanococcaceae</taxon>
        <taxon>Methanococcus</taxon>
    </lineage>
</organism>
<reference evidence="9" key="2">
    <citation type="submission" date="2018-02" db="EMBL/GenBank/DDBJ databases">
        <title>Complete genome sequence of the Methanococcus maripaludis type strain JJ (DSM 2067), a model for selenoprotein synthesis in Archaea.</title>
        <authorList>
            <person name="Poehlein A."/>
            <person name="Heym D."/>
            <person name="Quitzke V."/>
            <person name="Fersch J."/>
            <person name="Daniel R."/>
            <person name="Rother M."/>
        </authorList>
    </citation>
    <scope>NUCLEOTIDE SEQUENCE [LARGE SCALE GENOMIC DNA]</scope>
    <source>
        <strain evidence="9">DSM 2067</strain>
    </source>
</reference>
<evidence type="ECO:0000256" key="2">
    <source>
        <dbReference type="ARBA" id="ARBA00022485"/>
    </source>
</evidence>
<dbReference type="AlphaFoldDB" id="A0A2L1CB03"/>
<dbReference type="InterPro" id="IPR050572">
    <property type="entry name" value="Fe-S_Ferredoxin"/>
</dbReference>
<dbReference type="GO" id="GO:0016491">
    <property type="term" value="F:oxidoreductase activity"/>
    <property type="evidence" value="ECO:0007669"/>
    <property type="project" value="UniProtKB-ARBA"/>
</dbReference>
<evidence type="ECO:0000256" key="4">
    <source>
        <dbReference type="ARBA" id="ARBA00022737"/>
    </source>
</evidence>
<dbReference type="EMBL" id="JACHED010000001">
    <property type="protein sequence ID" value="MBB6496963.1"/>
    <property type="molecule type" value="Genomic_DNA"/>
</dbReference>
<evidence type="ECO:0000256" key="6">
    <source>
        <dbReference type="ARBA" id="ARBA00023004"/>
    </source>
</evidence>
<dbReference type="Gene3D" id="3.30.70.3270">
    <property type="match status" value="1"/>
</dbReference>
<feature type="domain" description="4Fe-4S ferredoxin-type" evidence="8">
    <location>
        <begin position="221"/>
        <end position="249"/>
    </location>
</feature>
<evidence type="ECO:0000256" key="7">
    <source>
        <dbReference type="ARBA" id="ARBA00023014"/>
    </source>
</evidence>
<evidence type="ECO:0000313" key="9">
    <source>
        <dbReference type="EMBL" id="AVB76524.1"/>
    </source>
</evidence>
<feature type="domain" description="4Fe-4S ferredoxin-type" evidence="8">
    <location>
        <begin position="259"/>
        <end position="288"/>
    </location>
</feature>
<dbReference type="Gene3D" id="3.30.70.20">
    <property type="match status" value="5"/>
</dbReference>
<evidence type="ECO:0000313" key="14">
    <source>
        <dbReference type="Proteomes" id="UP000590564"/>
    </source>
</evidence>
<dbReference type="Pfam" id="PF14697">
    <property type="entry name" value="Fer4_21"/>
    <property type="match status" value="1"/>
</dbReference>
<dbReference type="Proteomes" id="UP000590564">
    <property type="component" value="Unassembled WGS sequence"/>
</dbReference>
<sequence>MAGISIQEDACLVCNACAKACPTEAIEIAPFKTCIQCFSCATACPTGALVEKDGKLVFNGSKCDLDGACQKACPVGIKKVDDRFPYSKGHCVLCEKCVDICPAEIISLPGKAEKPKKEIIIPQEPIAVTKDCVACGVCVPECPVDAISIEDIAVIDTDKCIYCTVCSQTCPWNAIFVAGKLPQKRQKTIKSFTVNEEECIGCEKCVEACPGSMIEYNGEALGVKLPGACPACGLCVESCPVEVISLEVEYASAKPVTDEGLVWSEEKCAYCGPCAIKCPTGAIKVVNPKGLELPSKKKTEKANEFAMCIRCGACAMKCPTGALKMGKMVHEGKEYARVEFSPALCNECGECVDVCPQKTLELTGDDKMPLKGYCVMCLKCIEACNKTKKEALSLK</sequence>
<dbReference type="RefSeq" id="WP_104838023.1">
    <property type="nucleotide sequence ID" value="NZ_CP026606.1"/>
</dbReference>
<evidence type="ECO:0000256" key="3">
    <source>
        <dbReference type="ARBA" id="ARBA00022723"/>
    </source>
</evidence>
<feature type="domain" description="4Fe-4S ferredoxin-type" evidence="8">
    <location>
        <begin position="190"/>
        <end position="219"/>
    </location>
</feature>
<feature type="domain" description="4Fe-4S ferredoxin-type" evidence="8">
    <location>
        <begin position="34"/>
        <end position="54"/>
    </location>
</feature>
<keyword evidence="7" id="KW-0411">Iron-sulfur</keyword>
<dbReference type="Pfam" id="PF12838">
    <property type="entry name" value="Fer4_7"/>
    <property type="match status" value="4"/>
</dbReference>
<feature type="domain" description="4Fe-4S ferredoxin-type" evidence="8">
    <location>
        <begin position="151"/>
        <end position="180"/>
    </location>
</feature>
<keyword evidence="1" id="KW-0813">Transport</keyword>
<reference evidence="12" key="1">
    <citation type="journal article" date="2018" name="Genome Announc.">
        <title>Complete Genome Sequence of the Methanococcus maripaludis Type Strain JJ (DSM 2067), a Model for Selenoprotein Synthesis in Archaea.</title>
        <authorList>
            <person name="Poehlein A."/>
            <person name="Heym D."/>
            <person name="Quitzke V."/>
            <person name="Fersch J."/>
            <person name="Daniel R."/>
            <person name="Rother M."/>
        </authorList>
    </citation>
    <scope>NUCLEOTIDE SEQUENCE [LARGE SCALE GENOMIC DNA]</scope>
    <source>
        <strain evidence="12">DSM 2067</strain>
    </source>
</reference>
<dbReference type="NCBIfam" id="NF045874">
    <property type="entry name" value="Vhu_polyferre"/>
    <property type="match status" value="1"/>
</dbReference>
<dbReference type="Pfam" id="PF00037">
    <property type="entry name" value="Fer4"/>
    <property type="match status" value="1"/>
</dbReference>
<dbReference type="SUPFAM" id="SSF54862">
    <property type="entry name" value="4Fe-4S ferredoxins"/>
    <property type="match status" value="3"/>
</dbReference>
<feature type="domain" description="4Fe-4S ferredoxin-type" evidence="8">
    <location>
        <begin position="123"/>
        <end position="150"/>
    </location>
</feature>
<dbReference type="InterPro" id="IPR017896">
    <property type="entry name" value="4Fe4S_Fe-S-bd"/>
</dbReference>
<feature type="domain" description="4Fe-4S ferredoxin-type" evidence="8">
    <location>
        <begin position="82"/>
        <end position="111"/>
    </location>
</feature>
<keyword evidence="2" id="KW-0004">4Fe-4S</keyword>
<keyword evidence="6" id="KW-0408">Iron</keyword>
<keyword evidence="4" id="KW-0677">Repeat</keyword>
<keyword evidence="5" id="KW-0249">Electron transport</keyword>
<evidence type="ECO:0000313" key="12">
    <source>
        <dbReference type="Proteomes" id="UP000239462"/>
    </source>
</evidence>
<evidence type="ECO:0000256" key="5">
    <source>
        <dbReference type="ARBA" id="ARBA00022982"/>
    </source>
</evidence>
<proteinExistence type="predicted"/>
<dbReference type="EMBL" id="CP026606">
    <property type="protein sequence ID" value="AVB76524.1"/>
    <property type="molecule type" value="Genomic_DNA"/>
</dbReference>
<evidence type="ECO:0000313" key="13">
    <source>
        <dbReference type="Proteomes" id="UP000567099"/>
    </source>
</evidence>
<keyword evidence="3" id="KW-0479">Metal-binding</keyword>
<evidence type="ECO:0000259" key="8">
    <source>
        <dbReference type="PROSITE" id="PS51379"/>
    </source>
</evidence>
<dbReference type="PANTHER" id="PTHR43687:SF6">
    <property type="entry name" value="L-ASPARTATE SEMIALDEHYDE SULFURTRANSFERASE IRON-SULFUR SUBUNIT"/>
    <property type="match status" value="1"/>
</dbReference>
<protein>
    <submittedName>
        <fullName evidence="9 10">Ferredoxin</fullName>
    </submittedName>
</protein>
<dbReference type="Proteomes" id="UP000567099">
    <property type="component" value="Unassembled WGS sequence"/>
</dbReference>
<evidence type="ECO:0000313" key="10">
    <source>
        <dbReference type="EMBL" id="MBA2863032.1"/>
    </source>
</evidence>
<dbReference type="GO" id="GO:0046872">
    <property type="term" value="F:metal ion binding"/>
    <property type="evidence" value="ECO:0007669"/>
    <property type="project" value="UniProtKB-KW"/>
</dbReference>
<dbReference type="PANTHER" id="PTHR43687">
    <property type="entry name" value="ADENYLYLSULFATE REDUCTASE, BETA SUBUNIT"/>
    <property type="match status" value="1"/>
</dbReference>
<dbReference type="GO" id="GO:0051539">
    <property type="term" value="F:4 iron, 4 sulfur cluster binding"/>
    <property type="evidence" value="ECO:0007669"/>
    <property type="project" value="UniProtKB-KW"/>
</dbReference>
<reference evidence="10 13" key="3">
    <citation type="submission" date="2020-07" db="EMBL/GenBank/DDBJ databases">
        <title>Genomic Encyclopedia of Type Strains, Phase IV (KMG-V): Genome sequencing to study the core and pangenomes of soil and plant-associated prokaryotes.</title>
        <authorList>
            <person name="Whitman W."/>
        </authorList>
    </citation>
    <scope>NUCLEOTIDE SEQUENCE [LARGE SCALE GENOMIC DNA]</scope>
    <source>
        <strain evidence="10 13">C13</strain>
        <strain evidence="11 14">D1</strain>
    </source>
</reference>
<dbReference type="PROSITE" id="PS00198">
    <property type="entry name" value="4FE4S_FER_1"/>
    <property type="match status" value="6"/>
</dbReference>
<evidence type="ECO:0000313" key="11">
    <source>
        <dbReference type="EMBL" id="MBB6496963.1"/>
    </source>
</evidence>
<dbReference type="GeneID" id="36102224"/>
<dbReference type="CDD" id="cd10549">
    <property type="entry name" value="MtMvhB_like"/>
    <property type="match status" value="2"/>
</dbReference>
<dbReference type="KEGG" id="mmad:MMJJ_11370"/>
<dbReference type="EMBL" id="JACDUO010000001">
    <property type="protein sequence ID" value="MBA2863032.1"/>
    <property type="molecule type" value="Genomic_DNA"/>
</dbReference>
<dbReference type="PROSITE" id="PS51379">
    <property type="entry name" value="4FE4S_FER_2"/>
    <property type="match status" value="10"/>
</dbReference>
<feature type="domain" description="4Fe-4S ferredoxin-type" evidence="8">
    <location>
        <begin position="336"/>
        <end position="365"/>
    </location>
</feature>
<name>A0A2L1CB03_METMI</name>
<dbReference type="Proteomes" id="UP000239462">
    <property type="component" value="Chromosome"/>
</dbReference>
<evidence type="ECO:0000256" key="1">
    <source>
        <dbReference type="ARBA" id="ARBA00022448"/>
    </source>
</evidence>
<dbReference type="InterPro" id="IPR017900">
    <property type="entry name" value="4Fe4S_Fe_S_CS"/>
</dbReference>